<sequence length="222" mass="25260">MGNRRTYDREMGVVIDLDVCEPACQPANQAPARLDACFVQAWLAPRSDQVGCRLGAGAVSGLVLARWLATVPGYQPNQLRTEADWSNREGRDYQDQSFRETPDVCLFPVSPLHFRKQPQPSLSTSRTVTYRILPQPATDCRRRLRLLKVRIWISHWHEERQTKTVTQSFRLSGLPVLGANRSKCSNWETYSNQSLHGERSQQTTGDGRLSELATCRRQCTSR</sequence>
<accession>A0A179FLG1</accession>
<keyword evidence="2" id="KW-1185">Reference proteome</keyword>
<dbReference type="KEGG" id="pchm:VFPPC_08025"/>
<reference evidence="1 2" key="1">
    <citation type="journal article" date="2016" name="PLoS Pathog.">
        <title>Biosynthesis of antibiotic leucinostatins in bio-control fungus Purpureocillium lilacinum and their inhibition on phytophthora revealed by genome mining.</title>
        <authorList>
            <person name="Wang G."/>
            <person name="Liu Z."/>
            <person name="Lin R."/>
            <person name="Li E."/>
            <person name="Mao Z."/>
            <person name="Ling J."/>
            <person name="Yang Y."/>
            <person name="Yin W.B."/>
            <person name="Xie B."/>
        </authorList>
    </citation>
    <scope>NUCLEOTIDE SEQUENCE [LARGE SCALE GENOMIC DNA]</scope>
    <source>
        <strain evidence="1">170</strain>
    </source>
</reference>
<dbReference type="Proteomes" id="UP000078397">
    <property type="component" value="Unassembled WGS sequence"/>
</dbReference>
<protein>
    <submittedName>
        <fullName evidence="1">Uncharacterized protein</fullName>
    </submittedName>
</protein>
<evidence type="ECO:0000313" key="1">
    <source>
        <dbReference type="EMBL" id="OAQ66475.1"/>
    </source>
</evidence>
<proteinExistence type="predicted"/>
<name>A0A179FLG1_METCM</name>
<comment type="caution">
    <text evidence="1">The sequence shown here is derived from an EMBL/GenBank/DDBJ whole genome shotgun (WGS) entry which is preliminary data.</text>
</comment>
<organism evidence="1 2">
    <name type="scientific">Pochonia chlamydosporia 170</name>
    <dbReference type="NCBI Taxonomy" id="1380566"/>
    <lineage>
        <taxon>Eukaryota</taxon>
        <taxon>Fungi</taxon>
        <taxon>Dikarya</taxon>
        <taxon>Ascomycota</taxon>
        <taxon>Pezizomycotina</taxon>
        <taxon>Sordariomycetes</taxon>
        <taxon>Hypocreomycetidae</taxon>
        <taxon>Hypocreales</taxon>
        <taxon>Clavicipitaceae</taxon>
        <taxon>Pochonia</taxon>
    </lineage>
</organism>
<evidence type="ECO:0000313" key="2">
    <source>
        <dbReference type="Proteomes" id="UP000078397"/>
    </source>
</evidence>
<gene>
    <name evidence="1" type="ORF">VFPPC_08025</name>
</gene>
<dbReference type="AlphaFoldDB" id="A0A179FLG1"/>
<dbReference type="RefSeq" id="XP_018143562.1">
    <property type="nucleotide sequence ID" value="XM_018286796.1"/>
</dbReference>
<dbReference type="GeneID" id="28850790"/>
<dbReference type="EMBL" id="LSBJ02000004">
    <property type="protein sequence ID" value="OAQ66475.1"/>
    <property type="molecule type" value="Genomic_DNA"/>
</dbReference>